<feature type="domain" description="Phosphatase PP2A regulatory subunit A/Splicing factor 3B subunit 1-like HEAT repeat" evidence="4">
    <location>
        <begin position="113"/>
        <end position="153"/>
    </location>
</feature>
<dbReference type="InterPro" id="IPR021133">
    <property type="entry name" value="HEAT_type_2"/>
</dbReference>
<dbReference type="eggNOG" id="KOG0211">
    <property type="taxonomic scope" value="Eukaryota"/>
</dbReference>
<dbReference type="PANTHER" id="PTHR10648:SF36">
    <property type="entry name" value="SERINE_THREONINE-PROTEIN PHOSPHATASE 2A 65 KDA REGULATORY SUBUNIT A BETA ISOFORM-RELATED"/>
    <property type="match status" value="1"/>
</dbReference>
<dbReference type="AlphaFoldDB" id="M4DLG7"/>
<comment type="similarity">
    <text evidence="2">Belongs to the phosphatase 2A regulatory subunit A family.</text>
</comment>
<dbReference type="InterPro" id="IPR051023">
    <property type="entry name" value="PP2A_Regulatory_Subunit_A"/>
</dbReference>
<feature type="repeat" description="HEAT" evidence="3">
    <location>
        <begin position="122"/>
        <end position="160"/>
    </location>
</feature>
<evidence type="ECO:0000313" key="5">
    <source>
        <dbReference type="EnsemblPlants" id="Bra017348.1-P"/>
    </source>
</evidence>
<dbReference type="STRING" id="51351.M4DLG7"/>
<evidence type="ECO:0000256" key="2">
    <source>
        <dbReference type="ARBA" id="ARBA00038332"/>
    </source>
</evidence>
<evidence type="ECO:0000256" key="1">
    <source>
        <dbReference type="ARBA" id="ARBA00022737"/>
    </source>
</evidence>
<name>M4DLG7_BRACM</name>
<dbReference type="PROSITE" id="PS50077">
    <property type="entry name" value="HEAT_REPEAT"/>
    <property type="match status" value="4"/>
</dbReference>
<feature type="repeat" description="HEAT" evidence="3">
    <location>
        <begin position="161"/>
        <end position="216"/>
    </location>
</feature>
<dbReference type="SUPFAM" id="SSF48371">
    <property type="entry name" value="ARM repeat"/>
    <property type="match status" value="1"/>
</dbReference>
<dbReference type="InterPro" id="IPR016024">
    <property type="entry name" value="ARM-type_fold"/>
</dbReference>
<protein>
    <recommendedName>
        <fullName evidence="4">Phosphatase PP2A regulatory subunit A/Splicing factor 3B subunit 1-like HEAT repeat domain-containing protein</fullName>
    </recommendedName>
</protein>
<organism evidence="5 6">
    <name type="scientific">Brassica campestris</name>
    <name type="common">Field mustard</name>
    <dbReference type="NCBI Taxonomy" id="3711"/>
    <lineage>
        <taxon>Eukaryota</taxon>
        <taxon>Viridiplantae</taxon>
        <taxon>Streptophyta</taxon>
        <taxon>Embryophyta</taxon>
        <taxon>Tracheophyta</taxon>
        <taxon>Spermatophyta</taxon>
        <taxon>Magnoliopsida</taxon>
        <taxon>eudicotyledons</taxon>
        <taxon>Gunneridae</taxon>
        <taxon>Pentapetalae</taxon>
        <taxon>rosids</taxon>
        <taxon>malvids</taxon>
        <taxon>Brassicales</taxon>
        <taxon>Brassicaceae</taxon>
        <taxon>Brassiceae</taxon>
        <taxon>Brassica</taxon>
    </lineage>
</organism>
<keyword evidence="1" id="KW-0677">Repeat</keyword>
<dbReference type="InterPro" id="IPR054573">
    <property type="entry name" value="PP2A/SF3B1-like_HEAT"/>
</dbReference>
<reference evidence="5" key="3">
    <citation type="submission" date="2023-03" db="UniProtKB">
        <authorList>
            <consortium name="EnsemblPlants"/>
        </authorList>
    </citation>
    <scope>IDENTIFICATION</scope>
    <source>
        <strain evidence="5">cv. Chiifu-401-42</strain>
    </source>
</reference>
<dbReference type="InterPro" id="IPR011989">
    <property type="entry name" value="ARM-like"/>
</dbReference>
<reference evidence="5 6" key="1">
    <citation type="journal article" date="2011" name="Nat. Genet.">
        <title>The genome of the mesopolyploid crop species Brassica rapa.</title>
        <authorList>
            <consortium name="Brassica rapa Genome Sequencing Project Consortium"/>
            <person name="Wang X."/>
            <person name="Wang H."/>
            <person name="Wang J."/>
            <person name="Sun R."/>
            <person name="Wu J."/>
            <person name="Liu S."/>
            <person name="Bai Y."/>
            <person name="Mun J.H."/>
            <person name="Bancroft I."/>
            <person name="Cheng F."/>
            <person name="Huang S."/>
            <person name="Li X."/>
            <person name="Hua W."/>
            <person name="Wang J."/>
            <person name="Wang X."/>
            <person name="Freeling M."/>
            <person name="Pires J.C."/>
            <person name="Paterson A.H."/>
            <person name="Chalhoub B."/>
            <person name="Wang B."/>
            <person name="Hayward A."/>
            <person name="Sharpe A.G."/>
            <person name="Park B.S."/>
            <person name="Weisshaar B."/>
            <person name="Liu B."/>
            <person name="Li B."/>
            <person name="Liu B."/>
            <person name="Tong C."/>
            <person name="Song C."/>
            <person name="Duran C."/>
            <person name="Peng C."/>
            <person name="Geng C."/>
            <person name="Koh C."/>
            <person name="Lin C."/>
            <person name="Edwards D."/>
            <person name="Mu D."/>
            <person name="Shen D."/>
            <person name="Soumpourou E."/>
            <person name="Li F."/>
            <person name="Fraser F."/>
            <person name="Conant G."/>
            <person name="Lassalle G."/>
            <person name="King G.J."/>
            <person name="Bonnema G."/>
            <person name="Tang H."/>
            <person name="Wang H."/>
            <person name="Belcram H."/>
            <person name="Zhou H."/>
            <person name="Hirakawa H."/>
            <person name="Abe H."/>
            <person name="Guo H."/>
            <person name="Wang H."/>
            <person name="Jin H."/>
            <person name="Parkin I.A."/>
            <person name="Batley J."/>
            <person name="Kim J.S."/>
            <person name="Just J."/>
            <person name="Li J."/>
            <person name="Xu J."/>
            <person name="Deng J."/>
            <person name="Kim J.A."/>
            <person name="Li J."/>
            <person name="Yu J."/>
            <person name="Meng J."/>
            <person name="Wang J."/>
            <person name="Min J."/>
            <person name="Poulain J."/>
            <person name="Wang J."/>
            <person name="Hatakeyama K."/>
            <person name="Wu K."/>
            <person name="Wang L."/>
            <person name="Fang L."/>
            <person name="Trick M."/>
            <person name="Links M.G."/>
            <person name="Zhao M."/>
            <person name="Jin M."/>
            <person name="Ramchiary N."/>
            <person name="Drou N."/>
            <person name="Berkman P.J."/>
            <person name="Cai Q."/>
            <person name="Huang Q."/>
            <person name="Li R."/>
            <person name="Tabata S."/>
            <person name="Cheng S."/>
            <person name="Zhang S."/>
            <person name="Zhang S."/>
            <person name="Huang S."/>
            <person name="Sato S."/>
            <person name="Sun S."/>
            <person name="Kwon S.J."/>
            <person name="Choi S.R."/>
            <person name="Lee T.H."/>
            <person name="Fan W."/>
            <person name="Zhao X."/>
            <person name="Tan X."/>
            <person name="Xu X."/>
            <person name="Wang Y."/>
            <person name="Qiu Y."/>
            <person name="Yin Y."/>
            <person name="Li Y."/>
            <person name="Du Y."/>
            <person name="Liao Y."/>
            <person name="Lim Y."/>
            <person name="Narusaka Y."/>
            <person name="Wang Y."/>
            <person name="Wang Z."/>
            <person name="Li Z."/>
            <person name="Wang Z."/>
            <person name="Xiong Z."/>
            <person name="Zhang Z."/>
        </authorList>
    </citation>
    <scope>NUCLEOTIDE SEQUENCE [LARGE SCALE GENOMIC DNA]</scope>
    <source>
        <strain evidence="5 6">cv. Chiifu-401-42</strain>
    </source>
</reference>
<evidence type="ECO:0000313" key="6">
    <source>
        <dbReference type="Proteomes" id="UP000011750"/>
    </source>
</evidence>
<feature type="repeat" description="HEAT" evidence="3">
    <location>
        <begin position="11"/>
        <end position="49"/>
    </location>
</feature>
<reference evidence="5 6" key="2">
    <citation type="journal article" date="2018" name="Hortic Res">
        <title>Improved Brassica rapa reference genome by single-molecule sequencing and chromosome conformation capture technologies.</title>
        <authorList>
            <person name="Zhang L."/>
            <person name="Cai X."/>
            <person name="Wu J."/>
            <person name="Liu M."/>
            <person name="Grob S."/>
            <person name="Cheng F."/>
            <person name="Liang J."/>
            <person name="Cai C."/>
            <person name="Liu Z."/>
            <person name="Liu B."/>
            <person name="Wang F."/>
            <person name="Li S."/>
            <person name="Liu F."/>
            <person name="Li X."/>
            <person name="Cheng L."/>
            <person name="Yang W."/>
            <person name="Li M.H."/>
            <person name="Grossniklaus U."/>
            <person name="Zheng H."/>
            <person name="Wang X."/>
        </authorList>
    </citation>
    <scope>NUCLEOTIDE SEQUENCE [LARGE SCALE GENOMIC DNA]</scope>
    <source>
        <strain evidence="5 6">cv. Chiifu-401-42</strain>
    </source>
</reference>
<dbReference type="Proteomes" id="UP000011750">
    <property type="component" value="Chromosome A09"/>
</dbReference>
<dbReference type="PANTHER" id="PTHR10648">
    <property type="entry name" value="SERINE/THREONINE-PROTEIN PHOSPHATASE PP2A 65 KDA REGULATORY SUBUNIT"/>
    <property type="match status" value="1"/>
</dbReference>
<accession>M4DLG7</accession>
<dbReference type="InParanoid" id="M4DLG7"/>
<evidence type="ECO:0000256" key="3">
    <source>
        <dbReference type="PROSITE-ProRule" id="PRU00103"/>
    </source>
</evidence>
<feature type="repeat" description="HEAT" evidence="3">
    <location>
        <begin position="226"/>
        <end position="259"/>
    </location>
</feature>
<proteinExistence type="inferred from homology"/>
<dbReference type="HOGENOM" id="CLU_1074983_0_0_1"/>
<sequence length="259" mass="28989">MPTIEEPIYYPIVVLIDELKNDDIQLRLNSIRRLSTIARALGEERTRKELIPFLSENNEDDDEVLLAMAEELGVFIPYAGGVEHANDLLPPLETLSTVEEKAVESLCRVGAQMRESELVDHFLPLVKELSSDSSQHIKSALASVIMGMAPVLGKDATIEHLLPIFLSLLKDEFPDVCLNIISKLDQVNQVHSIRDAAANNLKRLAEEFGHEWAMQHIVPQVVENMIRPGLVELSEDPDVDVRFFANQALQSIDNVMMSS</sequence>
<dbReference type="Gene3D" id="1.25.10.10">
    <property type="entry name" value="Leucine-rich Repeat Variant"/>
    <property type="match status" value="1"/>
</dbReference>
<dbReference type="EnsemblPlants" id="Bra017348.1">
    <property type="protein sequence ID" value="Bra017348.1-P"/>
    <property type="gene ID" value="Bra017348"/>
</dbReference>
<keyword evidence="6" id="KW-1185">Reference proteome</keyword>
<dbReference type="Pfam" id="PF22646">
    <property type="entry name" value="PPP2R1A-like_HEAT"/>
    <property type="match status" value="1"/>
</dbReference>
<evidence type="ECO:0000259" key="4">
    <source>
        <dbReference type="Pfam" id="PF22646"/>
    </source>
</evidence>
<dbReference type="Gramene" id="Bra017348.1">
    <property type="protein sequence ID" value="Bra017348.1-P"/>
    <property type="gene ID" value="Bra017348"/>
</dbReference>
<dbReference type="OMA" id="QVVENMI"/>